<dbReference type="GO" id="GO:0005737">
    <property type="term" value="C:cytoplasm"/>
    <property type="evidence" value="ECO:0007669"/>
    <property type="project" value="TreeGrafter"/>
</dbReference>
<dbReference type="GO" id="GO:0006457">
    <property type="term" value="P:protein folding"/>
    <property type="evidence" value="ECO:0007669"/>
    <property type="project" value="UniProtKB-UniRule"/>
</dbReference>
<sequence length="126" mass="14585">MSSKVLEDIEVTHEDQQKINCFATWNLKSKDFGLEYDLKKKELANLDDAEDELILADSDCHPYLIGETFFHLSTDEVNQEITAAKEEMKLRMVELEELLSDSKARMATLKKELYAKFGNHINLEED</sequence>
<gene>
    <name evidence="5" type="ORF">PHET_05213</name>
</gene>
<evidence type="ECO:0000256" key="2">
    <source>
        <dbReference type="ARBA" id="ARBA00023186"/>
    </source>
</evidence>
<dbReference type="PANTHER" id="PTHR21100:SF9">
    <property type="entry name" value="PREFOLDIN SUBUNIT 4"/>
    <property type="match status" value="1"/>
</dbReference>
<dbReference type="InterPro" id="IPR016661">
    <property type="entry name" value="PFDN4"/>
</dbReference>
<evidence type="ECO:0000313" key="5">
    <source>
        <dbReference type="EMBL" id="KAF5401405.1"/>
    </source>
</evidence>
<dbReference type="GO" id="GO:0051082">
    <property type="term" value="F:unfolded protein binding"/>
    <property type="evidence" value="ECO:0007669"/>
    <property type="project" value="InterPro"/>
</dbReference>
<keyword evidence="4" id="KW-0175">Coiled coil</keyword>
<proteinExistence type="inferred from homology"/>
<name>A0A8J4T0P0_9TREM</name>
<dbReference type="EMBL" id="LUCH01002495">
    <property type="protein sequence ID" value="KAF5401405.1"/>
    <property type="molecule type" value="Genomic_DNA"/>
</dbReference>
<dbReference type="Pfam" id="PF01920">
    <property type="entry name" value="Prefoldin_2"/>
    <property type="match status" value="1"/>
</dbReference>
<keyword evidence="2 3" id="KW-0143">Chaperone</keyword>
<evidence type="ECO:0000256" key="3">
    <source>
        <dbReference type="PIRNR" id="PIRNR016477"/>
    </source>
</evidence>
<comment type="caution">
    <text evidence="5">The sequence shown here is derived from an EMBL/GenBank/DDBJ whole genome shotgun (WGS) entry which is preliminary data.</text>
</comment>
<dbReference type="CDD" id="cd23165">
    <property type="entry name" value="Prefoldin_4"/>
    <property type="match status" value="1"/>
</dbReference>
<organism evidence="5 6">
    <name type="scientific">Paragonimus heterotremus</name>
    <dbReference type="NCBI Taxonomy" id="100268"/>
    <lineage>
        <taxon>Eukaryota</taxon>
        <taxon>Metazoa</taxon>
        <taxon>Spiralia</taxon>
        <taxon>Lophotrochozoa</taxon>
        <taxon>Platyhelminthes</taxon>
        <taxon>Trematoda</taxon>
        <taxon>Digenea</taxon>
        <taxon>Plagiorchiida</taxon>
        <taxon>Troglotremata</taxon>
        <taxon>Troglotrematidae</taxon>
        <taxon>Paragonimus</taxon>
    </lineage>
</organism>
<dbReference type="Proteomes" id="UP000748531">
    <property type="component" value="Unassembled WGS sequence"/>
</dbReference>
<dbReference type="AlphaFoldDB" id="A0A8J4T0P0"/>
<dbReference type="OrthoDB" id="10250441at2759"/>
<protein>
    <recommendedName>
        <fullName evidence="3">Prefoldin subunit 4</fullName>
    </recommendedName>
</protein>
<dbReference type="SUPFAM" id="SSF46579">
    <property type="entry name" value="Prefoldin"/>
    <property type="match status" value="1"/>
</dbReference>
<evidence type="ECO:0000256" key="1">
    <source>
        <dbReference type="ARBA" id="ARBA00008045"/>
    </source>
</evidence>
<dbReference type="PANTHER" id="PTHR21100">
    <property type="entry name" value="PREFOLDIN SUBUNIT 4"/>
    <property type="match status" value="1"/>
</dbReference>
<evidence type="ECO:0000313" key="6">
    <source>
        <dbReference type="Proteomes" id="UP000748531"/>
    </source>
</evidence>
<dbReference type="GO" id="GO:0016272">
    <property type="term" value="C:prefoldin complex"/>
    <property type="evidence" value="ECO:0007669"/>
    <property type="project" value="UniProtKB-UniRule"/>
</dbReference>
<comment type="function">
    <text evidence="3">Binds specifically to cytosolic chaperonin (c-CPN) and transfers target proteins to it. Binds to nascent polypeptide chain and promotes folding in an environment in which there are many competing pathways for nonnative proteins.</text>
</comment>
<dbReference type="InterPro" id="IPR002777">
    <property type="entry name" value="PFD_beta-like"/>
</dbReference>
<evidence type="ECO:0000256" key="4">
    <source>
        <dbReference type="SAM" id="Coils"/>
    </source>
</evidence>
<comment type="subunit">
    <text evidence="3">Heterohexamer of two PFD-alpha type and four PFD-beta type subunits.</text>
</comment>
<comment type="similarity">
    <text evidence="1 3">Belongs to the prefoldin subunit beta family.</text>
</comment>
<feature type="coiled-coil region" evidence="4">
    <location>
        <begin position="78"/>
        <end position="112"/>
    </location>
</feature>
<keyword evidence="6" id="KW-1185">Reference proteome</keyword>
<reference evidence="5" key="1">
    <citation type="submission" date="2019-05" db="EMBL/GenBank/DDBJ databases">
        <title>Annotation for the trematode Paragonimus heterotremus.</title>
        <authorList>
            <person name="Choi Y.-J."/>
        </authorList>
    </citation>
    <scope>NUCLEOTIDE SEQUENCE</scope>
    <source>
        <strain evidence="5">LC</strain>
    </source>
</reference>
<dbReference type="PIRSF" id="PIRSF016477">
    <property type="entry name" value="Prefoldin_subunit_4"/>
    <property type="match status" value="1"/>
</dbReference>
<accession>A0A8J4T0P0</accession>